<name>A0ABN7WVZ6_GIGMA</name>
<sequence length="89" mass="10563">HYLYAELSKIIAKFNNYISEKESSSLRENFKAKCANTLNQKEITNIKLPLFKKMMLQENFQIAIMQLHLWIQISQVEIRLEKSFTKAQL</sequence>
<comment type="caution">
    <text evidence="1">The sequence shown here is derived from an EMBL/GenBank/DDBJ whole genome shotgun (WGS) entry which is preliminary data.</text>
</comment>
<feature type="non-terminal residue" evidence="1">
    <location>
        <position position="1"/>
    </location>
</feature>
<keyword evidence="2" id="KW-1185">Reference proteome</keyword>
<gene>
    <name evidence="1" type="ORF">GMARGA_LOCUS35616</name>
</gene>
<accession>A0ABN7WVZ6</accession>
<reference evidence="1 2" key="1">
    <citation type="submission" date="2021-06" db="EMBL/GenBank/DDBJ databases">
        <authorList>
            <person name="Kallberg Y."/>
            <person name="Tangrot J."/>
            <person name="Rosling A."/>
        </authorList>
    </citation>
    <scope>NUCLEOTIDE SEQUENCE [LARGE SCALE GENOMIC DNA]</scope>
    <source>
        <strain evidence="1 2">120-4 pot B 10/14</strain>
    </source>
</reference>
<protein>
    <submittedName>
        <fullName evidence="1">45782_t:CDS:1</fullName>
    </submittedName>
</protein>
<evidence type="ECO:0000313" key="1">
    <source>
        <dbReference type="EMBL" id="CAG8841762.1"/>
    </source>
</evidence>
<organism evidence="1 2">
    <name type="scientific">Gigaspora margarita</name>
    <dbReference type="NCBI Taxonomy" id="4874"/>
    <lineage>
        <taxon>Eukaryota</taxon>
        <taxon>Fungi</taxon>
        <taxon>Fungi incertae sedis</taxon>
        <taxon>Mucoromycota</taxon>
        <taxon>Glomeromycotina</taxon>
        <taxon>Glomeromycetes</taxon>
        <taxon>Diversisporales</taxon>
        <taxon>Gigasporaceae</taxon>
        <taxon>Gigaspora</taxon>
    </lineage>
</organism>
<proteinExistence type="predicted"/>
<evidence type="ECO:0000313" key="2">
    <source>
        <dbReference type="Proteomes" id="UP000789901"/>
    </source>
</evidence>
<dbReference type="Proteomes" id="UP000789901">
    <property type="component" value="Unassembled WGS sequence"/>
</dbReference>
<dbReference type="EMBL" id="CAJVQB010066796">
    <property type="protein sequence ID" value="CAG8841762.1"/>
    <property type="molecule type" value="Genomic_DNA"/>
</dbReference>